<dbReference type="Proteomes" id="UP000654345">
    <property type="component" value="Unassembled WGS sequence"/>
</dbReference>
<feature type="transmembrane region" description="Helical" evidence="1">
    <location>
        <begin position="12"/>
        <end position="32"/>
    </location>
</feature>
<evidence type="ECO:0000313" key="2">
    <source>
        <dbReference type="EMBL" id="GHO58787.1"/>
    </source>
</evidence>
<name>A0ABQ3V1X3_9CHLR</name>
<dbReference type="EMBL" id="BNJG01000003">
    <property type="protein sequence ID" value="GHO58787.1"/>
    <property type="molecule type" value="Genomic_DNA"/>
</dbReference>
<sequence length="303" mass="33754">MTWLAWRQYRVALFCAVVAIVLYATAVVVLGSGSYSGTWSSLRSMVLGSSSLWPQLIGLIVATFIGAPLIAREREQGTHHFAWTQGIARTRWLSVKLGLLLLGLIVLSIGFALIANKRFEFETNTAANHSMITVLGIRVAGSWRGFFSTSIVSVVLVVFALMLGVAVGCFVRRNIPAMTIAFVLFLCVFLALTNWYTYLIPPQTYTFSQQQAPPQDLLQKAAVIKWVSMDKQGNEIKDPYAYCYSHPATSKEIDMCMASMYEKILYQPEENYWPLQWMASGILLVLSLGLGVVVFLRVRSSVD</sequence>
<evidence type="ECO:0000313" key="3">
    <source>
        <dbReference type="Proteomes" id="UP000654345"/>
    </source>
</evidence>
<reference evidence="2 3" key="1">
    <citation type="journal article" date="2021" name="Int. J. Syst. Evol. Microbiol.">
        <title>Reticulibacter mediterranei gen. nov., sp. nov., within the new family Reticulibacteraceae fam. nov., and Ktedonospora formicarum gen. nov., sp. nov., Ktedonobacter robiniae sp. nov., Dictyobacter formicarum sp. nov. and Dictyobacter arantiisoli sp. nov., belonging to the class Ktedonobacteria.</title>
        <authorList>
            <person name="Yabe S."/>
            <person name="Zheng Y."/>
            <person name="Wang C.M."/>
            <person name="Sakai Y."/>
            <person name="Abe K."/>
            <person name="Yokota A."/>
            <person name="Donadio S."/>
            <person name="Cavaletti L."/>
            <person name="Monciardini P."/>
        </authorList>
    </citation>
    <scope>NUCLEOTIDE SEQUENCE [LARGE SCALE GENOMIC DNA]</scope>
    <source>
        <strain evidence="2 3">SOSP1-30</strain>
    </source>
</reference>
<keyword evidence="3" id="KW-1185">Reference proteome</keyword>
<feature type="transmembrane region" description="Helical" evidence="1">
    <location>
        <begin position="151"/>
        <end position="171"/>
    </location>
</feature>
<organism evidence="2 3">
    <name type="scientific">Ktedonobacter robiniae</name>
    <dbReference type="NCBI Taxonomy" id="2778365"/>
    <lineage>
        <taxon>Bacteria</taxon>
        <taxon>Bacillati</taxon>
        <taxon>Chloroflexota</taxon>
        <taxon>Ktedonobacteria</taxon>
        <taxon>Ktedonobacterales</taxon>
        <taxon>Ktedonobacteraceae</taxon>
        <taxon>Ktedonobacter</taxon>
    </lineage>
</organism>
<feature type="transmembrane region" description="Helical" evidence="1">
    <location>
        <begin position="92"/>
        <end position="115"/>
    </location>
</feature>
<comment type="caution">
    <text evidence="2">The sequence shown here is derived from an EMBL/GenBank/DDBJ whole genome shotgun (WGS) entry which is preliminary data.</text>
</comment>
<feature type="transmembrane region" description="Helical" evidence="1">
    <location>
        <begin position="275"/>
        <end position="296"/>
    </location>
</feature>
<feature type="transmembrane region" description="Helical" evidence="1">
    <location>
        <begin position="178"/>
        <end position="198"/>
    </location>
</feature>
<dbReference type="Pfam" id="PF12679">
    <property type="entry name" value="ABC2_membrane_2"/>
    <property type="match status" value="1"/>
</dbReference>
<gene>
    <name evidence="2" type="ORF">KSB_72620</name>
</gene>
<protein>
    <submittedName>
        <fullName evidence="2">Transporter</fullName>
    </submittedName>
</protein>
<keyword evidence="1" id="KW-0472">Membrane</keyword>
<evidence type="ECO:0000256" key="1">
    <source>
        <dbReference type="SAM" id="Phobius"/>
    </source>
</evidence>
<feature type="transmembrane region" description="Helical" evidence="1">
    <location>
        <begin position="52"/>
        <end position="71"/>
    </location>
</feature>
<accession>A0ABQ3V1X3</accession>
<keyword evidence="1" id="KW-1133">Transmembrane helix</keyword>
<keyword evidence="1" id="KW-0812">Transmembrane</keyword>
<proteinExistence type="predicted"/>
<dbReference type="RefSeq" id="WP_201375035.1">
    <property type="nucleotide sequence ID" value="NZ_BNJG01000003.1"/>
</dbReference>